<dbReference type="RefSeq" id="WP_128520930.1">
    <property type="nucleotide sequence ID" value="NZ_RJQC01000003.1"/>
</dbReference>
<evidence type="ECO:0000313" key="1">
    <source>
        <dbReference type="EMBL" id="RNM29866.1"/>
    </source>
</evidence>
<reference evidence="1 2" key="1">
    <citation type="submission" date="2018-11" db="EMBL/GenBank/DDBJ databases">
        <title>Clostridium sp. nov., a member of the family Erysipelotrichaceae isolated from pig faeces.</title>
        <authorList>
            <person name="Chang Y.-H."/>
        </authorList>
    </citation>
    <scope>NUCLEOTIDE SEQUENCE [LARGE SCALE GENOMIC DNA]</scope>
    <source>
        <strain evidence="1 2">YH-panp20</strain>
    </source>
</reference>
<dbReference type="Proteomes" id="UP000276568">
    <property type="component" value="Unassembled WGS sequence"/>
</dbReference>
<protein>
    <recommendedName>
        <fullName evidence="3">Phage protein</fullName>
    </recommendedName>
</protein>
<dbReference type="EMBL" id="RJQC01000003">
    <property type="protein sequence ID" value="RNM29866.1"/>
    <property type="molecule type" value="Genomic_DNA"/>
</dbReference>
<dbReference type="InterPro" id="IPR024410">
    <property type="entry name" value="Phage_TAC_12"/>
</dbReference>
<dbReference type="AlphaFoldDB" id="A0A3N0HZW8"/>
<dbReference type="Pfam" id="PF12363">
    <property type="entry name" value="Phage_TAC_12"/>
    <property type="match status" value="1"/>
</dbReference>
<comment type="caution">
    <text evidence="1">The sequence shown here is derived from an EMBL/GenBank/DDBJ whole genome shotgun (WGS) entry which is preliminary data.</text>
</comment>
<dbReference type="OrthoDB" id="2067392at2"/>
<evidence type="ECO:0008006" key="3">
    <source>
        <dbReference type="Google" id="ProtNLM"/>
    </source>
</evidence>
<accession>A0A3N0HZW8</accession>
<name>A0A3N0HZW8_9FIRM</name>
<evidence type="ECO:0000313" key="2">
    <source>
        <dbReference type="Proteomes" id="UP000276568"/>
    </source>
</evidence>
<keyword evidence="2" id="KW-1185">Reference proteome</keyword>
<organism evidence="1 2">
    <name type="scientific">Absicoccus porci</name>
    <dbReference type="NCBI Taxonomy" id="2486576"/>
    <lineage>
        <taxon>Bacteria</taxon>
        <taxon>Bacillati</taxon>
        <taxon>Bacillota</taxon>
        <taxon>Erysipelotrichia</taxon>
        <taxon>Erysipelotrichales</taxon>
        <taxon>Erysipelotrichaceae</taxon>
        <taxon>Absicoccus</taxon>
    </lineage>
</organism>
<proteinExistence type="predicted"/>
<sequence length="123" mass="14080">MNTMQLEINGKEYTFKASIAFMRDLNKKVKEKANDRDVDVGMIYSLAGVIDRDIEALIDVLYAMNINFTPRIKKETLESYIEDCEDIDGLFDEVTDFLSKANVSKAKMKQLMDAIKKNQKGTK</sequence>
<gene>
    <name evidence="1" type="ORF">EDX97_09595</name>
</gene>